<dbReference type="InterPro" id="IPR046770">
    <property type="entry name" value="DOCKER_Lobe_B"/>
</dbReference>
<evidence type="ECO:0000259" key="5">
    <source>
        <dbReference type="PROSITE" id="PS51651"/>
    </source>
</evidence>
<feature type="domain" description="C2 DOCK-type" evidence="4">
    <location>
        <begin position="355"/>
        <end position="542"/>
    </location>
</feature>
<sequence>MTFILKTIGEMLNIGGNQQKQPKEENTKAINLAKLEESENSLSTPYSTRLVELSGFANNPILRLFTDKNQNMEILKPAEQTFFEDHLQEIFFKHEFDKLPQGFVSDEKVMEFPTHILAETAYNSKPCLFQDFPNEFNQKKHSIVLLKNTKLPKNDHFIEPLICTAYLVIDDKIDSEPWHFIPNETFNMYKARSENIITNEKAGFILNGTPQNSGILVIISRILQVNNGDAVNDYYFKPNEKNLALAKESVANVFGRLKDIYSPFAYTYANIGSIAEQKDGIDLPQPFLLKKMFADSDVPELIKRMKEKGNPQIPINIHMHATFAQNEQPQRIVSNDYNFIHPVDYDDTVPCTIFRHELNVKIQTIMLKLPPKVKGRNIICVLSMTNGKLEPGTIQNPKVTDKAERNLFTSTICYYHETKPVLNETITISLPPILDPDASLRIDLYHAIAQTSYERWSEIGWCELPLANKDGQYIAEGVQDLPVIYNGQSDKVPIDQNHVTVEVSTRSLIMPPDTTLNQFINNKGSVSLANVDRKLVKRYLLIILDVIFTNFNDNPDFFLDQLFLITEMISPIFPAMDSFMNRYAMEFSKTVDLDILLTSYGKHFEKSGGEKVNTKINVINCDMLFLIATKSCIQNKDKKDISDVLIELSKSIANFAAKTVKNGLNAASDLLNSLARFLVALCSIGMVSKVCEAIDAVFEELTKNMWKGDTDCHSILARFLDSVWCPKFYKSDNETPHIFLKMLIQKMTIKTVEKCVKFATENSDSLPMQDIYFTFLTMISSFNRQECRKMAKLLKSCLTYLNPLSKLPFANTSESYYAILFSVFLLDNMESDVFSEWFKTFENKPALFESLHFLIENSSSKRKFTDLGSGTVDRMNNLEKLERQYNNSSANSATKEKTEGQRSFKKLKKLPPAYSNDDIKLLSETPDPNGSILHQNEMEISASPLMQSDLSGESIAKSDNATKVELPPKAESLPNTAPAEEKTRSGSVYIRNDKGSSFYIKGKMNPPKDVISAEIEKRIIAACHKSVINTLNLLIEVIDDEHLSDMSLCVYHLLCTDVVVQAIPSMIEVVMKLINKKTKIMFEQSVPPLAKFVARIIELSVYFPNAYKIVEEIFESDLENYKSNDRSNCIVCRALPLIQKVTDSDIDKLTSTKPSGKKFKALLKEYFTGGFEQNNEEKGDILYTRALIVRYSPDAQYLALKELAEHHHKYDYFAEEIQVKSMMLCVLAENLSLKSKIKNVFGSSNFKSICQNYNDIKCNYKEDLKINGFCDSPFFCISSIVNLATEIITVANDKTYYEVAIAVSEYVVPILESDIFFGAASNLIKLAQTASQKLAACKPGELRLFGRYYRVRFFGAKLGKQDGQTYIYREKLLTNVYNLANRLNDEYSKKYGAVETIMESSKVVQSKLDKNKIYIQPTSVEALIDESEMRYRKTDFEKNDNLMKFYLDIPFTKDGKSQGNVATQCLRRVIFTPKTAMPCATKRVLVERVEEIEYSPIQVTCNSLSARVAMLKNAIQAADYQTVQQLLHGNLMVQVNEGPSKMAEVFLNDGQKGQYYDKLREIFRDFLKTNQEGLKLHAKYILSKPIFTMMQHELEAGYETLEFKLKPYLGA</sequence>
<evidence type="ECO:0000256" key="1">
    <source>
        <dbReference type="ARBA" id="ARBA00022658"/>
    </source>
</evidence>
<dbReference type="CDD" id="cd11684">
    <property type="entry name" value="DHR2_DOCK"/>
    <property type="match status" value="1"/>
</dbReference>
<dbReference type="VEuPathDB" id="TrichDB:TVAGG3_0773870"/>
<dbReference type="Pfam" id="PF14429">
    <property type="entry name" value="DOCK-C2"/>
    <property type="match status" value="1"/>
</dbReference>
<dbReference type="GO" id="GO:0007264">
    <property type="term" value="P:small GTPase-mediated signal transduction"/>
    <property type="evidence" value="ECO:0007669"/>
    <property type="project" value="InterPro"/>
</dbReference>
<dbReference type="PANTHER" id="PTHR23317:SF76">
    <property type="entry name" value="LD20667P"/>
    <property type="match status" value="1"/>
</dbReference>
<keyword evidence="1" id="KW-0344">Guanine-nucleotide releasing factor</keyword>
<dbReference type="PROSITE" id="PS51650">
    <property type="entry name" value="C2_DOCK"/>
    <property type="match status" value="1"/>
</dbReference>
<dbReference type="Gene3D" id="1.20.58.740">
    <property type="match status" value="1"/>
</dbReference>
<keyword evidence="7" id="KW-1185">Reference proteome</keyword>
<proteinExistence type="inferred from homology"/>
<dbReference type="Pfam" id="PF20422">
    <property type="entry name" value="DHR-2_Lobe_B"/>
    <property type="match status" value="1"/>
</dbReference>
<dbReference type="Proteomes" id="UP000001542">
    <property type="component" value="Unassembled WGS sequence"/>
</dbReference>
<dbReference type="Pfam" id="PF20421">
    <property type="entry name" value="DHR-2_Lobe_C"/>
    <property type="match status" value="1"/>
</dbReference>
<dbReference type="InterPro" id="IPR027357">
    <property type="entry name" value="DOCKER_dom"/>
</dbReference>
<dbReference type="InterPro" id="IPR026791">
    <property type="entry name" value="DOCK"/>
</dbReference>
<reference evidence="6" key="1">
    <citation type="submission" date="2006-10" db="EMBL/GenBank/DDBJ databases">
        <authorList>
            <person name="Amadeo P."/>
            <person name="Zhao Q."/>
            <person name="Wortman J."/>
            <person name="Fraser-Liggett C."/>
            <person name="Carlton J."/>
        </authorList>
    </citation>
    <scope>NUCLEOTIDE SEQUENCE</scope>
    <source>
        <strain evidence="6">G3</strain>
    </source>
</reference>
<dbReference type="RefSeq" id="XP_001322450.1">
    <property type="nucleotide sequence ID" value="XM_001322415.1"/>
</dbReference>
<dbReference type="eggNOG" id="KOG1997">
    <property type="taxonomic scope" value="Eukaryota"/>
</dbReference>
<evidence type="ECO:0000256" key="3">
    <source>
        <dbReference type="SAM" id="MobiDB-lite"/>
    </source>
</evidence>
<dbReference type="PANTHER" id="PTHR23317">
    <property type="entry name" value="DEDICATOR OF CYTOKINESIS DOCK"/>
    <property type="match status" value="1"/>
</dbReference>
<dbReference type="VEuPathDB" id="TrichDB:TVAG_118790"/>
<evidence type="ECO:0000313" key="6">
    <source>
        <dbReference type="EMBL" id="EAY10227.1"/>
    </source>
</evidence>
<dbReference type="InterPro" id="IPR046773">
    <property type="entry name" value="DOCKER_Lobe_C"/>
</dbReference>
<dbReference type="EMBL" id="DS113342">
    <property type="protein sequence ID" value="EAY10227.1"/>
    <property type="molecule type" value="Genomic_DNA"/>
</dbReference>
<dbReference type="Gene3D" id="1.25.40.410">
    <property type="match status" value="1"/>
</dbReference>
<evidence type="ECO:0000313" key="7">
    <source>
        <dbReference type="Proteomes" id="UP000001542"/>
    </source>
</evidence>
<accession>A2EAY2</accession>
<dbReference type="InterPro" id="IPR027007">
    <property type="entry name" value="C2_DOCK-type_domain"/>
</dbReference>
<feature type="domain" description="DOCKER" evidence="5">
    <location>
        <begin position="1187"/>
        <end position="1611"/>
    </location>
</feature>
<protein>
    <submittedName>
        <fullName evidence="6">Dedicator of cytokinesis family protein</fullName>
    </submittedName>
</protein>
<dbReference type="KEGG" id="tva:4768160"/>
<dbReference type="GO" id="GO:0035023">
    <property type="term" value="P:regulation of Rho protein signal transduction"/>
    <property type="evidence" value="ECO:0000318"/>
    <property type="project" value="GO_Central"/>
</dbReference>
<dbReference type="InterPro" id="IPR043161">
    <property type="entry name" value="DOCK_C_lobe_A"/>
</dbReference>
<feature type="region of interest" description="Disordered" evidence="3">
    <location>
        <begin position="886"/>
        <end position="907"/>
    </location>
</feature>
<comment type="similarity">
    <text evidence="2">Belongs to the DOCK family.</text>
</comment>
<dbReference type="PROSITE" id="PS51651">
    <property type="entry name" value="DOCKER"/>
    <property type="match status" value="1"/>
</dbReference>
<name>A2EAY2_TRIV3</name>
<evidence type="ECO:0000256" key="2">
    <source>
        <dbReference type="PROSITE-ProRule" id="PRU00983"/>
    </source>
</evidence>
<dbReference type="GO" id="GO:0005085">
    <property type="term" value="F:guanyl-nucleotide exchange factor activity"/>
    <property type="evidence" value="ECO:0000318"/>
    <property type="project" value="GO_Central"/>
</dbReference>
<dbReference type="InterPro" id="IPR035892">
    <property type="entry name" value="C2_domain_sf"/>
</dbReference>
<gene>
    <name evidence="6" type="ORF">TVAG_118790</name>
</gene>
<evidence type="ECO:0000259" key="4">
    <source>
        <dbReference type="PROSITE" id="PS51650"/>
    </source>
</evidence>
<dbReference type="OrthoDB" id="47328at2759"/>
<dbReference type="Pfam" id="PF06920">
    <property type="entry name" value="DHR-2_Lobe_A"/>
    <property type="match status" value="1"/>
</dbReference>
<dbReference type="InterPro" id="IPR046769">
    <property type="entry name" value="DOCKER_Lobe_A"/>
</dbReference>
<reference evidence="6" key="2">
    <citation type="journal article" date="2007" name="Science">
        <title>Draft genome sequence of the sexually transmitted pathogen Trichomonas vaginalis.</title>
        <authorList>
            <person name="Carlton J.M."/>
            <person name="Hirt R.P."/>
            <person name="Silva J.C."/>
            <person name="Delcher A.L."/>
            <person name="Schatz M."/>
            <person name="Zhao Q."/>
            <person name="Wortman J.R."/>
            <person name="Bidwell S.L."/>
            <person name="Alsmark U.C.M."/>
            <person name="Besteiro S."/>
            <person name="Sicheritz-Ponten T."/>
            <person name="Noel C.J."/>
            <person name="Dacks J.B."/>
            <person name="Foster P.G."/>
            <person name="Simillion C."/>
            <person name="Van de Peer Y."/>
            <person name="Miranda-Saavedra D."/>
            <person name="Barton G.J."/>
            <person name="Westrop G.D."/>
            <person name="Mueller S."/>
            <person name="Dessi D."/>
            <person name="Fiori P.L."/>
            <person name="Ren Q."/>
            <person name="Paulsen I."/>
            <person name="Zhang H."/>
            <person name="Bastida-Corcuera F.D."/>
            <person name="Simoes-Barbosa A."/>
            <person name="Brown M.T."/>
            <person name="Hayes R.D."/>
            <person name="Mukherjee M."/>
            <person name="Okumura C.Y."/>
            <person name="Schneider R."/>
            <person name="Smith A.J."/>
            <person name="Vanacova S."/>
            <person name="Villalvazo M."/>
            <person name="Haas B.J."/>
            <person name="Pertea M."/>
            <person name="Feldblyum T.V."/>
            <person name="Utterback T.R."/>
            <person name="Shu C.L."/>
            <person name="Osoegawa K."/>
            <person name="de Jong P.J."/>
            <person name="Hrdy I."/>
            <person name="Horvathova L."/>
            <person name="Zubacova Z."/>
            <person name="Dolezal P."/>
            <person name="Malik S.B."/>
            <person name="Logsdon J.M. Jr."/>
            <person name="Henze K."/>
            <person name="Gupta A."/>
            <person name="Wang C.C."/>
            <person name="Dunne R.L."/>
            <person name="Upcroft J.A."/>
            <person name="Upcroft P."/>
            <person name="White O."/>
            <person name="Salzberg S.L."/>
            <person name="Tang P."/>
            <person name="Chiu C.-H."/>
            <person name="Lee Y.-S."/>
            <person name="Embley T.M."/>
            <person name="Coombs G.H."/>
            <person name="Mottram J.C."/>
            <person name="Tachezy J."/>
            <person name="Fraser-Liggett C.M."/>
            <person name="Johnson P.J."/>
        </authorList>
    </citation>
    <scope>NUCLEOTIDE SEQUENCE [LARGE SCALE GENOMIC DNA]</scope>
    <source>
        <strain evidence="6">G3</strain>
    </source>
</reference>
<dbReference type="STRING" id="5722.A2EAY2"/>
<dbReference type="InterPro" id="IPR043162">
    <property type="entry name" value="DOCK_C_lobe_C"/>
</dbReference>
<dbReference type="CDD" id="cd08679">
    <property type="entry name" value="C2_DOCK180_related"/>
    <property type="match status" value="1"/>
</dbReference>
<dbReference type="InParanoid" id="A2EAY2"/>
<dbReference type="Gene3D" id="2.60.40.150">
    <property type="entry name" value="C2 domain"/>
    <property type="match status" value="1"/>
</dbReference>
<feature type="region of interest" description="Disordered" evidence="3">
    <location>
        <begin position="959"/>
        <end position="987"/>
    </location>
</feature>
<organism evidence="6 7">
    <name type="scientific">Trichomonas vaginalis (strain ATCC PRA-98 / G3)</name>
    <dbReference type="NCBI Taxonomy" id="412133"/>
    <lineage>
        <taxon>Eukaryota</taxon>
        <taxon>Metamonada</taxon>
        <taxon>Parabasalia</taxon>
        <taxon>Trichomonadida</taxon>
        <taxon>Trichomonadidae</taxon>
        <taxon>Trichomonas</taxon>
    </lineage>
</organism>